<keyword evidence="1" id="KW-1133">Transmembrane helix</keyword>
<name>A0AA41XFN3_9MICO</name>
<evidence type="ECO:0000313" key="3">
    <source>
        <dbReference type="EMBL" id="MCS5727142.1"/>
    </source>
</evidence>
<sequence length="237" mass="25136">MSTADGRTPAGWYPDPAGSAFQRWWDGTAWTGHLQQASASQPTAAAPPAYPAQPDHYAYSAQQSAPATPPKVAPGTPAYGPFIWVITLLPLIGLLTLPLSFTDLEQQLSVPYSTDPSSVDPFAGMSTAALVAQAVAAVVGWAIYGAGVVLAFFDRKWLLARGYAQPFHWAFAFLGVVAPVYAIGRSLVVRRRSGRGIAPMWVAFGIVALSFVITIVVIVYVVDLTLRSMGAMPGITA</sequence>
<dbReference type="InterPro" id="IPR018929">
    <property type="entry name" value="DUF2510"/>
</dbReference>
<comment type="caution">
    <text evidence="3">The sequence shown here is derived from an EMBL/GenBank/DDBJ whole genome shotgun (WGS) entry which is preliminary data.</text>
</comment>
<accession>A0AA41XFN3</accession>
<evidence type="ECO:0000256" key="1">
    <source>
        <dbReference type="SAM" id="Phobius"/>
    </source>
</evidence>
<proteinExistence type="predicted"/>
<dbReference type="EMBL" id="JANLCK010000008">
    <property type="protein sequence ID" value="MCS5727142.1"/>
    <property type="molecule type" value="Genomic_DNA"/>
</dbReference>
<organism evidence="3 4">
    <name type="scientific">Herbiconiux oxytropis</name>
    <dbReference type="NCBI Taxonomy" id="2970915"/>
    <lineage>
        <taxon>Bacteria</taxon>
        <taxon>Bacillati</taxon>
        <taxon>Actinomycetota</taxon>
        <taxon>Actinomycetes</taxon>
        <taxon>Micrococcales</taxon>
        <taxon>Microbacteriaceae</taxon>
        <taxon>Herbiconiux</taxon>
    </lineage>
</organism>
<feature type="transmembrane region" description="Helical" evidence="1">
    <location>
        <begin position="200"/>
        <end position="222"/>
    </location>
</feature>
<dbReference type="RefSeq" id="WP_259530112.1">
    <property type="nucleotide sequence ID" value="NZ_JANLCK010000008.1"/>
</dbReference>
<evidence type="ECO:0000313" key="4">
    <source>
        <dbReference type="Proteomes" id="UP001165587"/>
    </source>
</evidence>
<feature type="transmembrane region" description="Helical" evidence="1">
    <location>
        <begin position="122"/>
        <end position="147"/>
    </location>
</feature>
<dbReference type="AlphaFoldDB" id="A0AA41XFN3"/>
<gene>
    <name evidence="3" type="ORF">N1028_14675</name>
</gene>
<keyword evidence="4" id="KW-1185">Reference proteome</keyword>
<feature type="domain" description="DUF2510" evidence="2">
    <location>
        <begin position="10"/>
        <end position="42"/>
    </location>
</feature>
<feature type="transmembrane region" description="Helical" evidence="1">
    <location>
        <begin position="82"/>
        <end position="101"/>
    </location>
</feature>
<dbReference type="Pfam" id="PF10708">
    <property type="entry name" value="DUF2510"/>
    <property type="match status" value="1"/>
</dbReference>
<keyword evidence="1" id="KW-0472">Membrane</keyword>
<evidence type="ECO:0000259" key="2">
    <source>
        <dbReference type="Pfam" id="PF10708"/>
    </source>
</evidence>
<feature type="transmembrane region" description="Helical" evidence="1">
    <location>
        <begin position="167"/>
        <end position="188"/>
    </location>
</feature>
<dbReference type="Proteomes" id="UP001165587">
    <property type="component" value="Unassembled WGS sequence"/>
</dbReference>
<protein>
    <submittedName>
        <fullName evidence="3">DUF2510 domain-containing protein</fullName>
    </submittedName>
</protein>
<reference evidence="3" key="1">
    <citation type="submission" date="2022-08" db="EMBL/GenBank/DDBJ databases">
        <authorList>
            <person name="Deng Y."/>
            <person name="Han X.-F."/>
            <person name="Zhang Y.-Q."/>
        </authorList>
    </citation>
    <scope>NUCLEOTIDE SEQUENCE</scope>
    <source>
        <strain evidence="3">CPCC 203407</strain>
    </source>
</reference>
<keyword evidence="1" id="KW-0812">Transmembrane</keyword>